<evidence type="ECO:0000256" key="1">
    <source>
        <dbReference type="PROSITE-ProRule" id="PRU00285"/>
    </source>
</evidence>
<evidence type="ECO:0000259" key="5">
    <source>
        <dbReference type="PROSITE" id="PS51203"/>
    </source>
</evidence>
<dbReference type="STRING" id="1798652.A3A43_01650"/>
<feature type="region of interest" description="Disordered" evidence="3">
    <location>
        <begin position="1"/>
        <end position="67"/>
    </location>
</feature>
<sequence>MVNSEDRFFEELARSHSPGIQPAVKLTKSGAPVPRREKHAKPHDKMTTKPLERERDEPEPMDEGPEGQLTIDVYQTPNDIIIESAIAGVRPDDLDIDVTTDAVMIRGKRRRESPVKDEDYFYQECYWGRFSRSIILPQEIDADESTVSLKNGILTVKLPKLNRKKTKKLRVRVD</sequence>
<organism evidence="6 7">
    <name type="scientific">Candidatus Liptonbacteria bacterium RIFCSPLOWO2_01_FULL_56_20</name>
    <dbReference type="NCBI Taxonomy" id="1798652"/>
    <lineage>
        <taxon>Bacteria</taxon>
        <taxon>Candidatus Liptoniibacteriota</taxon>
    </lineage>
</organism>
<dbReference type="PROSITE" id="PS01031">
    <property type="entry name" value="SHSP"/>
    <property type="match status" value="1"/>
</dbReference>
<dbReference type="Gene3D" id="2.60.40.790">
    <property type="match status" value="1"/>
</dbReference>
<evidence type="ECO:0000313" key="7">
    <source>
        <dbReference type="Proteomes" id="UP000178495"/>
    </source>
</evidence>
<proteinExistence type="inferred from homology"/>
<comment type="caution">
    <text evidence="6">The sequence shown here is derived from an EMBL/GenBank/DDBJ whole genome shotgun (WGS) entry which is preliminary data.</text>
</comment>
<dbReference type="InterPro" id="IPR002068">
    <property type="entry name" value="A-crystallin/Hsp20_dom"/>
</dbReference>
<dbReference type="InterPro" id="IPR031107">
    <property type="entry name" value="Small_HSP"/>
</dbReference>
<evidence type="ECO:0000256" key="3">
    <source>
        <dbReference type="SAM" id="MobiDB-lite"/>
    </source>
</evidence>
<dbReference type="Pfam" id="PF00011">
    <property type="entry name" value="HSP20"/>
    <property type="match status" value="1"/>
</dbReference>
<dbReference type="EMBL" id="MHLC01000007">
    <property type="protein sequence ID" value="OGZ01593.1"/>
    <property type="molecule type" value="Genomic_DNA"/>
</dbReference>
<accession>A0A1G2CJL3</accession>
<evidence type="ECO:0000313" key="6">
    <source>
        <dbReference type="EMBL" id="OGZ01593.1"/>
    </source>
</evidence>
<feature type="domain" description="CS" evidence="5">
    <location>
        <begin position="66"/>
        <end position="174"/>
    </location>
</feature>
<name>A0A1G2CJL3_9BACT</name>
<feature type="compositionally biased region" description="Basic and acidic residues" evidence="3">
    <location>
        <begin position="43"/>
        <end position="58"/>
    </location>
</feature>
<evidence type="ECO:0000256" key="2">
    <source>
        <dbReference type="RuleBase" id="RU003616"/>
    </source>
</evidence>
<dbReference type="CDD" id="cd06464">
    <property type="entry name" value="ACD_sHsps-like"/>
    <property type="match status" value="1"/>
</dbReference>
<dbReference type="Proteomes" id="UP000178495">
    <property type="component" value="Unassembled WGS sequence"/>
</dbReference>
<comment type="similarity">
    <text evidence="1 2">Belongs to the small heat shock protein (HSP20) family.</text>
</comment>
<dbReference type="InterPro" id="IPR007052">
    <property type="entry name" value="CS_dom"/>
</dbReference>
<feature type="domain" description="SHSP" evidence="4">
    <location>
        <begin position="62"/>
        <end position="174"/>
    </location>
</feature>
<reference evidence="6 7" key="1">
    <citation type="journal article" date="2016" name="Nat. Commun.">
        <title>Thousands of microbial genomes shed light on interconnected biogeochemical processes in an aquifer system.</title>
        <authorList>
            <person name="Anantharaman K."/>
            <person name="Brown C.T."/>
            <person name="Hug L.A."/>
            <person name="Sharon I."/>
            <person name="Castelle C.J."/>
            <person name="Probst A.J."/>
            <person name="Thomas B.C."/>
            <person name="Singh A."/>
            <person name="Wilkins M.J."/>
            <person name="Karaoz U."/>
            <person name="Brodie E.L."/>
            <person name="Williams K.H."/>
            <person name="Hubbard S.S."/>
            <person name="Banfield J.F."/>
        </authorList>
    </citation>
    <scope>NUCLEOTIDE SEQUENCE [LARGE SCALE GENOMIC DNA]</scope>
</reference>
<dbReference type="PROSITE" id="PS51203">
    <property type="entry name" value="CS"/>
    <property type="match status" value="1"/>
</dbReference>
<protein>
    <submittedName>
        <fullName evidence="6">Uncharacterized protein</fullName>
    </submittedName>
</protein>
<dbReference type="AlphaFoldDB" id="A0A1G2CJL3"/>
<gene>
    <name evidence="6" type="ORF">A3A43_01650</name>
</gene>
<dbReference type="InterPro" id="IPR008978">
    <property type="entry name" value="HSP20-like_chaperone"/>
</dbReference>
<evidence type="ECO:0000259" key="4">
    <source>
        <dbReference type="PROSITE" id="PS01031"/>
    </source>
</evidence>
<feature type="compositionally biased region" description="Basic and acidic residues" evidence="3">
    <location>
        <begin position="1"/>
        <end position="14"/>
    </location>
</feature>
<dbReference type="PANTHER" id="PTHR11527">
    <property type="entry name" value="HEAT-SHOCK PROTEIN 20 FAMILY MEMBER"/>
    <property type="match status" value="1"/>
</dbReference>
<dbReference type="SUPFAM" id="SSF49764">
    <property type="entry name" value="HSP20-like chaperones"/>
    <property type="match status" value="1"/>
</dbReference>